<dbReference type="EMBL" id="LFWA01000015">
    <property type="protein sequence ID" value="KTW27190.1"/>
    <property type="molecule type" value="Genomic_DNA"/>
</dbReference>
<evidence type="ECO:0000256" key="1">
    <source>
        <dbReference type="ARBA" id="ARBA00003548"/>
    </source>
</evidence>
<dbReference type="PANTHER" id="PTHR13475:SF3">
    <property type="entry name" value="NEUGRIN"/>
    <property type="match status" value="1"/>
</dbReference>
<proteinExistence type="inferred from homology"/>
<dbReference type="GO" id="GO:0005739">
    <property type="term" value="C:mitochondrion"/>
    <property type="evidence" value="ECO:0007669"/>
    <property type="project" value="UniProtKB-SubCell"/>
</dbReference>
<evidence type="ECO:0000256" key="2">
    <source>
        <dbReference type="ARBA" id="ARBA00004173"/>
    </source>
</evidence>
<evidence type="ECO:0000313" key="6">
    <source>
        <dbReference type="Proteomes" id="UP000053447"/>
    </source>
</evidence>
<dbReference type="InterPro" id="IPR010487">
    <property type="entry name" value="NGRN/Rrg9"/>
</dbReference>
<dbReference type="Pfam" id="PF06413">
    <property type="entry name" value="Neugrin"/>
    <property type="match status" value="1"/>
</dbReference>
<dbReference type="GO" id="GO:0005634">
    <property type="term" value="C:nucleus"/>
    <property type="evidence" value="ECO:0007669"/>
    <property type="project" value="TreeGrafter"/>
</dbReference>
<dbReference type="AlphaFoldDB" id="A0A0W4ZFQ0"/>
<accession>A0A0W4ZFQ0</accession>
<dbReference type="VEuPathDB" id="FungiDB:T551_03184"/>
<dbReference type="RefSeq" id="XP_018228346.1">
    <property type="nucleotide sequence ID" value="XM_018375447.1"/>
</dbReference>
<reference evidence="6" key="1">
    <citation type="journal article" date="2016" name="Nat. Commun.">
        <title>Genome analysis of three Pneumocystis species reveals adaptation mechanisms to life exclusively in mammalian hosts.</title>
        <authorList>
            <person name="Ma L."/>
            <person name="Chen Z."/>
            <person name="Huang D.W."/>
            <person name="Kutty G."/>
            <person name="Ishihara M."/>
            <person name="Wang H."/>
            <person name="Abouelleil A."/>
            <person name="Bishop L."/>
            <person name="Davey E."/>
            <person name="Deng R."/>
            <person name="Deng X."/>
            <person name="Fan L."/>
            <person name="Fantoni G."/>
            <person name="Fitzgerald M."/>
            <person name="Gogineni E."/>
            <person name="Goldberg J.M."/>
            <person name="Handley G."/>
            <person name="Hu X."/>
            <person name="Huber C."/>
            <person name="Jiao X."/>
            <person name="Jones K."/>
            <person name="Levin J.Z."/>
            <person name="Liu Y."/>
            <person name="Macdonald P."/>
            <person name="Melnikov A."/>
            <person name="Raley C."/>
            <person name="Sassi M."/>
            <person name="Sherman B.T."/>
            <person name="Song X."/>
            <person name="Sykes S."/>
            <person name="Tran B."/>
            <person name="Walsh L."/>
            <person name="Xia Y."/>
            <person name="Yang J."/>
            <person name="Young S."/>
            <person name="Zeng Q."/>
            <person name="Zheng X."/>
            <person name="Stephens R."/>
            <person name="Nusbaum C."/>
            <person name="Birren B.W."/>
            <person name="Azadi P."/>
            <person name="Lempicki R.A."/>
            <person name="Cuomo C.A."/>
            <person name="Kovacs J.A."/>
        </authorList>
    </citation>
    <scope>NUCLEOTIDE SEQUENCE [LARGE SCALE GENOMIC DNA]</scope>
    <source>
        <strain evidence="6">RU7</strain>
    </source>
</reference>
<keyword evidence="6" id="KW-1185">Reference proteome</keyword>
<comment type="caution">
    <text evidence="5">The sequence shown here is derived from an EMBL/GenBank/DDBJ whole genome shotgun (WGS) entry which is preliminary data.</text>
</comment>
<evidence type="ECO:0000256" key="3">
    <source>
        <dbReference type="ARBA" id="ARBA00010895"/>
    </source>
</evidence>
<dbReference type="PANTHER" id="PTHR13475">
    <property type="entry name" value="NEUGRIN"/>
    <property type="match status" value="1"/>
</dbReference>
<comment type="similarity">
    <text evidence="3">Belongs to the RRG9 family.</text>
</comment>
<name>A0A0W4ZFQ0_PNEJ7</name>
<comment type="subcellular location">
    <subcellularLocation>
        <location evidence="2">Mitochondrion</location>
    </subcellularLocation>
</comment>
<dbReference type="OrthoDB" id="5578174at2759"/>
<sequence length="169" mass="20234">MIRIDVFSIFKKNLFYKSKLLTSRKTISSEIKKKRKKWTLPLPSSLNEVQKVVLKKDSENNQKENNSFQQWKKQKIALKEKFPEGWNPLKKLSPDTMSQIKTLRQQDPAYTVPVLSNMFKVSPEAIRRILKSKWEPSPEEYADKLARWKKRKSRMRDIWMYQTSKNDKI</sequence>
<evidence type="ECO:0000256" key="4">
    <source>
        <dbReference type="ARBA" id="ARBA00013566"/>
    </source>
</evidence>
<evidence type="ECO:0000313" key="5">
    <source>
        <dbReference type="EMBL" id="KTW27190.1"/>
    </source>
</evidence>
<dbReference type="GeneID" id="28941702"/>
<comment type="function">
    <text evidence="1">Required for respiratory activity and maintenance and expression of the mitochondrial genome.</text>
</comment>
<dbReference type="STRING" id="1408657.A0A0W4ZFQ0"/>
<protein>
    <recommendedName>
        <fullName evidence="4">Required for respiratory growth protein 9, mitochondrial</fullName>
    </recommendedName>
</protein>
<dbReference type="Proteomes" id="UP000053447">
    <property type="component" value="Unassembled WGS sequence"/>
</dbReference>
<organism evidence="5 6">
    <name type="scientific">Pneumocystis jirovecii (strain RU7)</name>
    <name type="common">Human pneumocystis pneumonia agent</name>
    <dbReference type="NCBI Taxonomy" id="1408657"/>
    <lineage>
        <taxon>Eukaryota</taxon>
        <taxon>Fungi</taxon>
        <taxon>Dikarya</taxon>
        <taxon>Ascomycota</taxon>
        <taxon>Taphrinomycotina</taxon>
        <taxon>Pneumocystomycetes</taxon>
        <taxon>Pneumocystaceae</taxon>
        <taxon>Pneumocystis</taxon>
    </lineage>
</organism>
<gene>
    <name evidence="5" type="ORF">T551_03184</name>
</gene>